<accession>A0A850NJ64</accession>
<reference evidence="2 3" key="1">
    <citation type="submission" date="2020-01" db="EMBL/GenBank/DDBJ databases">
        <title>Draft Genome Analysis of Muricauda sp. HICW Isolated from coastal seawater of PR China.</title>
        <authorList>
            <person name="Chen M.-X."/>
        </authorList>
    </citation>
    <scope>NUCLEOTIDE SEQUENCE [LARGE SCALE GENOMIC DNA]</scope>
    <source>
        <strain evidence="2 3">HICW</strain>
    </source>
</reference>
<dbReference type="EMBL" id="WYET01000004">
    <property type="protein sequence ID" value="NVN19070.1"/>
    <property type="molecule type" value="Genomic_DNA"/>
</dbReference>
<dbReference type="RefSeq" id="WP_176620694.1">
    <property type="nucleotide sequence ID" value="NZ_WYET01000004.1"/>
</dbReference>
<proteinExistence type="predicted"/>
<gene>
    <name evidence="2" type="ORF">GUA46_12020</name>
</gene>
<dbReference type="InterPro" id="IPR059177">
    <property type="entry name" value="GH29D-like_dom"/>
</dbReference>
<dbReference type="SUPFAM" id="SSF49785">
    <property type="entry name" value="Galactose-binding domain-like"/>
    <property type="match status" value="1"/>
</dbReference>
<protein>
    <recommendedName>
        <fullName evidence="1">F5/8 type C domain-containing protein</fullName>
    </recommendedName>
</protein>
<evidence type="ECO:0000259" key="1">
    <source>
        <dbReference type="PROSITE" id="PS50022"/>
    </source>
</evidence>
<dbReference type="InterPro" id="IPR008979">
    <property type="entry name" value="Galactose-bd-like_sf"/>
</dbReference>
<feature type="domain" description="F5/8 type C" evidence="1">
    <location>
        <begin position="38"/>
        <end position="179"/>
    </location>
</feature>
<sequence length="182" mass="19998">MDGTEPTKESPLFQGNFDFIAGGTIKAKTFDGEKASETATTHFGHSKNKWSIPTNGEIPENASAKQVIDEKANTYWTSTGVDNQTITIDFGEVLSINSFSMLPSGTEDKAGMVLSYEFYGSTDNTDWSLISQGEFSNIYNNPVEQVVQFDSVNQVRYIRFKAVETVQNKEAVIAELGVSIAQ</sequence>
<comment type="caution">
    <text evidence="2">The sequence shown here is derived from an EMBL/GenBank/DDBJ whole genome shotgun (WGS) entry which is preliminary data.</text>
</comment>
<evidence type="ECO:0000313" key="3">
    <source>
        <dbReference type="Proteomes" id="UP000558089"/>
    </source>
</evidence>
<dbReference type="PROSITE" id="PS50022">
    <property type="entry name" value="FA58C_3"/>
    <property type="match status" value="1"/>
</dbReference>
<keyword evidence="3" id="KW-1185">Reference proteome</keyword>
<dbReference type="Pfam" id="PF13290">
    <property type="entry name" value="CHB_HEX_C_1"/>
    <property type="match status" value="1"/>
</dbReference>
<dbReference type="Gene3D" id="2.60.120.260">
    <property type="entry name" value="Galactose-binding domain-like"/>
    <property type="match status" value="1"/>
</dbReference>
<organism evidence="2 3">
    <name type="scientific">Flagellimonas chongwuensis</name>
    <dbReference type="NCBI Taxonomy" id="2697365"/>
    <lineage>
        <taxon>Bacteria</taxon>
        <taxon>Pseudomonadati</taxon>
        <taxon>Bacteroidota</taxon>
        <taxon>Flavobacteriia</taxon>
        <taxon>Flavobacteriales</taxon>
        <taxon>Flavobacteriaceae</taxon>
        <taxon>Flagellimonas</taxon>
    </lineage>
</organism>
<dbReference type="AlphaFoldDB" id="A0A850NJ64"/>
<evidence type="ECO:0000313" key="2">
    <source>
        <dbReference type="EMBL" id="NVN19070.1"/>
    </source>
</evidence>
<dbReference type="Proteomes" id="UP000558089">
    <property type="component" value="Unassembled WGS sequence"/>
</dbReference>
<dbReference type="InterPro" id="IPR000421">
    <property type="entry name" value="FA58C"/>
</dbReference>
<dbReference type="Pfam" id="PF00754">
    <property type="entry name" value="F5_F8_type_C"/>
    <property type="match status" value="1"/>
</dbReference>
<name>A0A850NJ64_9FLAO</name>